<name>A0AAV1V4H5_9STRA</name>
<dbReference type="GO" id="GO:0031519">
    <property type="term" value="C:PcG protein complex"/>
    <property type="evidence" value="ECO:0007669"/>
    <property type="project" value="TreeGrafter"/>
</dbReference>
<protein>
    <recommendedName>
        <fullName evidence="8">C2H2-type domain-containing protein</fullName>
    </recommendedName>
</protein>
<keyword evidence="1" id="KW-0479">Metal-binding</keyword>
<evidence type="ECO:0000313" key="10">
    <source>
        <dbReference type="Proteomes" id="UP001162060"/>
    </source>
</evidence>
<reference evidence="9" key="1">
    <citation type="submission" date="2024-01" db="EMBL/GenBank/DDBJ databases">
        <authorList>
            <person name="Webb A."/>
        </authorList>
    </citation>
    <scope>NUCLEOTIDE SEQUENCE</scope>
    <source>
        <strain evidence="9">Pm1</strain>
    </source>
</reference>
<organism evidence="9 10">
    <name type="scientific">Peronospora matthiolae</name>
    <dbReference type="NCBI Taxonomy" id="2874970"/>
    <lineage>
        <taxon>Eukaryota</taxon>
        <taxon>Sar</taxon>
        <taxon>Stramenopiles</taxon>
        <taxon>Oomycota</taxon>
        <taxon>Peronosporomycetes</taxon>
        <taxon>Peronosporales</taxon>
        <taxon>Peronosporaceae</taxon>
        <taxon>Peronospora</taxon>
    </lineage>
</organism>
<keyword evidence="2" id="KW-0677">Repeat</keyword>
<evidence type="ECO:0000256" key="5">
    <source>
        <dbReference type="ARBA" id="ARBA00023242"/>
    </source>
</evidence>
<feature type="domain" description="C2H2-type" evidence="8">
    <location>
        <begin position="134"/>
        <end position="164"/>
    </location>
</feature>
<dbReference type="Pfam" id="PF00096">
    <property type="entry name" value="zf-C2H2"/>
    <property type="match status" value="2"/>
</dbReference>
<feature type="region of interest" description="Disordered" evidence="7">
    <location>
        <begin position="187"/>
        <end position="228"/>
    </location>
</feature>
<dbReference type="FunFam" id="3.30.160.60:FF:000072">
    <property type="entry name" value="zinc finger protein 143 isoform X1"/>
    <property type="match status" value="1"/>
</dbReference>
<dbReference type="GO" id="GO:0008270">
    <property type="term" value="F:zinc ion binding"/>
    <property type="evidence" value="ECO:0007669"/>
    <property type="project" value="UniProtKB-KW"/>
</dbReference>
<sequence length="448" mass="49883">MHITQVDDNHPLLSPLSSPESTKSPAVIKPHDGPVPLISMSSGDPPLARLETLELLKRPTTTPTPTLTTHSKVFICPKVHCGKQFPRAFALRRHMRIHTGTKPYACDYLGCLQRFNTSGNLSRHKRIHSGERPYPCLFADTCGKRFNTSTKLKRHMRVHFPDGPNVFRCSGQHVHCKWSCDNYKDFTQHQRSHHPDNQQQQQPVQEDPRPLTAPSNNGGSPGTIEVNDNNGYFVTAEASREEPTDQVLYAKYQDSTSSSGNYFAYPPSNVDKPKSSSMAAVPPWNKHLGLPAYFGSIDDHVSSLPTVLPKVPRKTSILTQPYGLEPPHRIKMNGHHAFGSSVHYGNTNAAFAISSDSSFCRPSSSGSTNYFAPLRTEDKRDDNSYEQHQRQQQLMLPLSSYHVLRPPPQSGNTSKYNGCTVSAPMHSAAPEFTGEELSAVLQLMNETY</sequence>
<keyword evidence="3 6" id="KW-0863">Zinc-finger</keyword>
<keyword evidence="4" id="KW-0862">Zinc</keyword>
<dbReference type="GO" id="GO:0000981">
    <property type="term" value="F:DNA-binding transcription factor activity, RNA polymerase II-specific"/>
    <property type="evidence" value="ECO:0007669"/>
    <property type="project" value="TreeGrafter"/>
</dbReference>
<dbReference type="GO" id="GO:0000785">
    <property type="term" value="C:chromatin"/>
    <property type="evidence" value="ECO:0007669"/>
    <property type="project" value="TreeGrafter"/>
</dbReference>
<dbReference type="SMART" id="SM00355">
    <property type="entry name" value="ZnF_C2H2"/>
    <property type="match status" value="4"/>
</dbReference>
<evidence type="ECO:0000256" key="6">
    <source>
        <dbReference type="PROSITE-ProRule" id="PRU00042"/>
    </source>
</evidence>
<evidence type="ECO:0000259" key="8">
    <source>
        <dbReference type="PROSITE" id="PS50157"/>
    </source>
</evidence>
<feature type="compositionally biased region" description="Basic and acidic residues" evidence="7">
    <location>
        <begin position="1"/>
        <end position="10"/>
    </location>
</feature>
<dbReference type="Proteomes" id="UP001162060">
    <property type="component" value="Unassembled WGS sequence"/>
</dbReference>
<proteinExistence type="predicted"/>
<evidence type="ECO:0000256" key="1">
    <source>
        <dbReference type="ARBA" id="ARBA00022723"/>
    </source>
</evidence>
<dbReference type="GO" id="GO:0000978">
    <property type="term" value="F:RNA polymerase II cis-regulatory region sequence-specific DNA binding"/>
    <property type="evidence" value="ECO:0007669"/>
    <property type="project" value="TreeGrafter"/>
</dbReference>
<evidence type="ECO:0000256" key="3">
    <source>
        <dbReference type="ARBA" id="ARBA00022771"/>
    </source>
</evidence>
<dbReference type="EMBL" id="CAKLBY020000259">
    <property type="protein sequence ID" value="CAK7940863.1"/>
    <property type="molecule type" value="Genomic_DNA"/>
</dbReference>
<evidence type="ECO:0000256" key="2">
    <source>
        <dbReference type="ARBA" id="ARBA00022737"/>
    </source>
</evidence>
<comment type="caution">
    <text evidence="9">The sequence shown here is derived from an EMBL/GenBank/DDBJ whole genome shotgun (WGS) entry which is preliminary data.</text>
</comment>
<keyword evidence="5" id="KW-0539">Nucleus</keyword>
<feature type="domain" description="C2H2-type" evidence="8">
    <location>
        <begin position="104"/>
        <end position="133"/>
    </location>
</feature>
<evidence type="ECO:0000256" key="4">
    <source>
        <dbReference type="ARBA" id="ARBA00022833"/>
    </source>
</evidence>
<dbReference type="PROSITE" id="PS50157">
    <property type="entry name" value="ZINC_FINGER_C2H2_2"/>
    <property type="match status" value="3"/>
</dbReference>
<dbReference type="PROSITE" id="PS00028">
    <property type="entry name" value="ZINC_FINGER_C2H2_1"/>
    <property type="match status" value="2"/>
</dbReference>
<feature type="domain" description="C2H2-type" evidence="8">
    <location>
        <begin position="74"/>
        <end position="103"/>
    </location>
</feature>
<dbReference type="InterPro" id="IPR013087">
    <property type="entry name" value="Znf_C2H2_type"/>
</dbReference>
<feature type="region of interest" description="Disordered" evidence="7">
    <location>
        <begin position="1"/>
        <end position="43"/>
    </location>
</feature>
<evidence type="ECO:0000256" key="7">
    <source>
        <dbReference type="SAM" id="MobiDB-lite"/>
    </source>
</evidence>
<gene>
    <name evidence="9" type="ORF">PM001_LOCUS26013</name>
</gene>
<dbReference type="Gene3D" id="3.30.160.60">
    <property type="entry name" value="Classic Zinc Finger"/>
    <property type="match status" value="3"/>
</dbReference>
<dbReference type="InterPro" id="IPR036236">
    <property type="entry name" value="Znf_C2H2_sf"/>
</dbReference>
<dbReference type="AlphaFoldDB" id="A0AAV1V4H5"/>
<feature type="compositionally biased region" description="Basic and acidic residues" evidence="7">
    <location>
        <begin position="187"/>
        <end position="196"/>
    </location>
</feature>
<dbReference type="FunFam" id="3.30.160.60:FF:000624">
    <property type="entry name" value="zinc finger protein 697"/>
    <property type="match status" value="1"/>
</dbReference>
<accession>A0AAV1V4H5</accession>
<dbReference type="PANTHER" id="PTHR14003">
    <property type="entry name" value="TRANSCRIPTIONAL REPRESSOR PROTEIN YY"/>
    <property type="match status" value="1"/>
</dbReference>
<evidence type="ECO:0000313" key="9">
    <source>
        <dbReference type="EMBL" id="CAK7940863.1"/>
    </source>
</evidence>
<dbReference type="SUPFAM" id="SSF57667">
    <property type="entry name" value="beta-beta-alpha zinc fingers"/>
    <property type="match status" value="2"/>
</dbReference>
<dbReference type="GO" id="GO:0005667">
    <property type="term" value="C:transcription regulator complex"/>
    <property type="evidence" value="ECO:0007669"/>
    <property type="project" value="TreeGrafter"/>
</dbReference>
<dbReference type="PANTHER" id="PTHR14003:SF23">
    <property type="entry name" value="ZINC FINGER PROTEIN 143"/>
    <property type="match status" value="1"/>
</dbReference>